<dbReference type="InterPro" id="IPR008278">
    <property type="entry name" value="4-PPantetheinyl_Trfase_dom"/>
</dbReference>
<dbReference type="GO" id="GO:0000287">
    <property type="term" value="F:magnesium ion binding"/>
    <property type="evidence" value="ECO:0007669"/>
    <property type="project" value="InterPro"/>
</dbReference>
<evidence type="ECO:0000256" key="1">
    <source>
        <dbReference type="ARBA" id="ARBA00013172"/>
    </source>
</evidence>
<dbReference type="InterPro" id="IPR055066">
    <property type="entry name" value="AASDHPPT_N"/>
</dbReference>
<dbReference type="Pfam" id="PF22624">
    <property type="entry name" value="AASDHPPT_N"/>
    <property type="match status" value="1"/>
</dbReference>
<comment type="catalytic activity">
    <reaction evidence="3">
        <text>apo-[ACP] + CoA = holo-[ACP] + adenosine 3',5'-bisphosphate + H(+)</text>
        <dbReference type="Rhea" id="RHEA:12068"/>
        <dbReference type="Rhea" id="RHEA-COMP:9685"/>
        <dbReference type="Rhea" id="RHEA-COMP:9690"/>
        <dbReference type="ChEBI" id="CHEBI:15378"/>
        <dbReference type="ChEBI" id="CHEBI:29999"/>
        <dbReference type="ChEBI" id="CHEBI:57287"/>
        <dbReference type="ChEBI" id="CHEBI:58343"/>
        <dbReference type="ChEBI" id="CHEBI:64479"/>
        <dbReference type="EC" id="2.7.8.7"/>
    </reaction>
</comment>
<sequence>MPNKTKDKLIRWYIDTRPLSTTPTPPTKTPPTLPLLTTLQATDQASVQKYYHLKDKQMSLASNLLKYLFIHRTCRIPWQDISISRTPAPHKRPCFVPSPALVRSSGRDIPNIEFNVSHQASFVALAGTVFLPSEVEPEANANANAETEAKKETEKVQVGIDITCVNERRNTPNTLPSLNEYVDIFGEVFSANELNAMKSLCGISSPGKSETELADYGFRLFYTFWALKEAYIKMTGEALLAPWLKELVFTDVVAPGPAVGWGEPYTGVRTWLYGREVEDVRVEVVAFEDDYLVATAARGGGIGKVDGGEDLWGPLEKVDIDDIRPCAMGECRCLQ</sequence>
<gene>
    <name evidence="7" type="ORF">BDV25DRAFT_165911</name>
</gene>
<evidence type="ECO:0000256" key="2">
    <source>
        <dbReference type="ARBA" id="ARBA00022679"/>
    </source>
</evidence>
<keyword evidence="8" id="KW-1185">Reference proteome</keyword>
<dbReference type="PANTHER" id="PTHR12215:SF10">
    <property type="entry name" value="L-AMINOADIPATE-SEMIALDEHYDE DEHYDROGENASE-PHOSPHOPANTETHEINYL TRANSFERASE"/>
    <property type="match status" value="1"/>
</dbReference>
<dbReference type="AlphaFoldDB" id="A0A5N6TEY6"/>
<evidence type="ECO:0000259" key="5">
    <source>
        <dbReference type="Pfam" id="PF01648"/>
    </source>
</evidence>
<dbReference type="PANTHER" id="PTHR12215">
    <property type="entry name" value="PHOSPHOPANTETHEINE TRANSFERASE"/>
    <property type="match status" value="1"/>
</dbReference>
<feature type="domain" description="4'-phosphopantetheinyl transferase" evidence="5">
    <location>
        <begin position="157"/>
        <end position="260"/>
    </location>
</feature>
<dbReference type="InterPro" id="IPR037143">
    <property type="entry name" value="4-PPantetheinyl_Trfase_dom_sf"/>
</dbReference>
<comment type="similarity">
    <text evidence="4">Belongs to the P-Pant transferase superfamily.</text>
</comment>
<dbReference type="Proteomes" id="UP000325780">
    <property type="component" value="Unassembled WGS sequence"/>
</dbReference>
<organism evidence="7 8">
    <name type="scientific">Aspergillus avenaceus</name>
    <dbReference type="NCBI Taxonomy" id="36643"/>
    <lineage>
        <taxon>Eukaryota</taxon>
        <taxon>Fungi</taxon>
        <taxon>Dikarya</taxon>
        <taxon>Ascomycota</taxon>
        <taxon>Pezizomycotina</taxon>
        <taxon>Eurotiomycetes</taxon>
        <taxon>Eurotiomycetidae</taxon>
        <taxon>Eurotiales</taxon>
        <taxon>Aspergillaceae</taxon>
        <taxon>Aspergillus</taxon>
        <taxon>Aspergillus subgen. Circumdati</taxon>
    </lineage>
</organism>
<evidence type="ECO:0000313" key="7">
    <source>
        <dbReference type="EMBL" id="KAE8144866.1"/>
    </source>
</evidence>
<dbReference type="GO" id="GO:0019878">
    <property type="term" value="P:lysine biosynthetic process via aminoadipic acid"/>
    <property type="evidence" value="ECO:0007669"/>
    <property type="project" value="TreeGrafter"/>
</dbReference>
<dbReference type="SUPFAM" id="SSF56214">
    <property type="entry name" value="4'-phosphopantetheinyl transferase"/>
    <property type="match status" value="2"/>
</dbReference>
<feature type="domain" description="4'-phosphopantetheinyl transferase N-terminal" evidence="6">
    <location>
        <begin position="35"/>
        <end position="128"/>
    </location>
</feature>
<evidence type="ECO:0000256" key="4">
    <source>
        <dbReference type="ARBA" id="ARBA00061672"/>
    </source>
</evidence>
<evidence type="ECO:0000259" key="6">
    <source>
        <dbReference type="Pfam" id="PF22624"/>
    </source>
</evidence>
<name>A0A5N6TEY6_ASPAV</name>
<dbReference type="EMBL" id="ML742423">
    <property type="protein sequence ID" value="KAE8144866.1"/>
    <property type="molecule type" value="Genomic_DNA"/>
</dbReference>
<proteinExistence type="inferred from homology"/>
<dbReference type="OrthoDB" id="26719at2759"/>
<reference evidence="7 8" key="1">
    <citation type="submission" date="2019-04" db="EMBL/GenBank/DDBJ databases">
        <title>Friends and foes A comparative genomics study of 23 Aspergillus species from section Flavi.</title>
        <authorList>
            <consortium name="DOE Joint Genome Institute"/>
            <person name="Kjaerbolling I."/>
            <person name="Vesth T."/>
            <person name="Frisvad J.C."/>
            <person name="Nybo J.L."/>
            <person name="Theobald S."/>
            <person name="Kildgaard S."/>
            <person name="Isbrandt T."/>
            <person name="Kuo A."/>
            <person name="Sato A."/>
            <person name="Lyhne E.K."/>
            <person name="Kogle M.E."/>
            <person name="Wiebenga A."/>
            <person name="Kun R.S."/>
            <person name="Lubbers R.J."/>
            <person name="Makela M.R."/>
            <person name="Barry K."/>
            <person name="Chovatia M."/>
            <person name="Clum A."/>
            <person name="Daum C."/>
            <person name="Haridas S."/>
            <person name="He G."/>
            <person name="LaButti K."/>
            <person name="Lipzen A."/>
            <person name="Mondo S."/>
            <person name="Riley R."/>
            <person name="Salamov A."/>
            <person name="Simmons B.A."/>
            <person name="Magnuson J.K."/>
            <person name="Henrissat B."/>
            <person name="Mortensen U.H."/>
            <person name="Larsen T.O."/>
            <person name="Devries R.P."/>
            <person name="Grigoriev I.V."/>
            <person name="Machida M."/>
            <person name="Baker S.E."/>
            <person name="Andersen M.R."/>
        </authorList>
    </citation>
    <scope>NUCLEOTIDE SEQUENCE [LARGE SCALE GENOMIC DNA]</scope>
    <source>
        <strain evidence="7 8">IBT 18842</strain>
    </source>
</reference>
<dbReference type="InterPro" id="IPR050559">
    <property type="entry name" value="P-Pant_transferase_sf"/>
</dbReference>
<evidence type="ECO:0000313" key="8">
    <source>
        <dbReference type="Proteomes" id="UP000325780"/>
    </source>
</evidence>
<dbReference type="GO" id="GO:0005829">
    <property type="term" value="C:cytosol"/>
    <property type="evidence" value="ECO:0007669"/>
    <property type="project" value="TreeGrafter"/>
</dbReference>
<dbReference type="GO" id="GO:0008897">
    <property type="term" value="F:holo-[acyl-carrier-protein] synthase activity"/>
    <property type="evidence" value="ECO:0007669"/>
    <property type="project" value="UniProtKB-EC"/>
</dbReference>
<keyword evidence="2" id="KW-0808">Transferase</keyword>
<dbReference type="EC" id="2.7.8.7" evidence="1"/>
<accession>A0A5N6TEY6</accession>
<dbReference type="FunFam" id="3.90.470.20:FF:000023">
    <property type="entry name" value="L-aminoadipate-semialdehyde dehydrogenase-phosphopantetheinyl transferase"/>
    <property type="match status" value="1"/>
</dbReference>
<dbReference type="Pfam" id="PF01648">
    <property type="entry name" value="ACPS"/>
    <property type="match status" value="1"/>
</dbReference>
<evidence type="ECO:0000256" key="3">
    <source>
        <dbReference type="ARBA" id="ARBA00050875"/>
    </source>
</evidence>
<dbReference type="Gene3D" id="3.90.470.20">
    <property type="entry name" value="4'-phosphopantetheinyl transferase domain"/>
    <property type="match status" value="2"/>
</dbReference>
<protein>
    <recommendedName>
        <fullName evidence="1">holo-[acyl-carrier-protein] synthase</fullName>
        <ecNumber evidence="1">2.7.8.7</ecNumber>
    </recommendedName>
</protein>